<dbReference type="Pfam" id="PF03918">
    <property type="entry name" value="CcmH"/>
    <property type="match status" value="1"/>
</dbReference>
<evidence type="ECO:0000256" key="2">
    <source>
        <dbReference type="ARBA" id="ARBA00022617"/>
    </source>
</evidence>
<keyword evidence="6" id="KW-0472">Membrane</keyword>
<evidence type="ECO:0000256" key="4">
    <source>
        <dbReference type="ARBA" id="ARBA00022729"/>
    </source>
</evidence>
<keyword evidence="4 6" id="KW-0732">Signal</keyword>
<comment type="caution">
    <text evidence="8">The sequence shown here is derived from an EMBL/GenBank/DDBJ whole genome shotgun (WGS) entry which is preliminary data.</text>
</comment>
<keyword evidence="6" id="KW-1133">Transmembrane helix</keyword>
<evidence type="ECO:0000313" key="8">
    <source>
        <dbReference type="EMBL" id="PXY17556.1"/>
    </source>
</evidence>
<protein>
    <recommendedName>
        <fullName evidence="6">Cytochrome c-type biogenesis protein</fullName>
    </recommendedName>
</protein>
<dbReference type="InterPro" id="IPR005616">
    <property type="entry name" value="CcmH/CycL/Ccl2/NrfF_N"/>
</dbReference>
<dbReference type="PANTHER" id="PTHR47870:SF4">
    <property type="entry name" value="CYTOCHROME C-TYPE BIOGENESIS PROTEIN CYCH"/>
    <property type="match status" value="1"/>
</dbReference>
<dbReference type="InterPro" id="IPR051263">
    <property type="entry name" value="C-type_cytochrome_biogenesis"/>
</dbReference>
<dbReference type="EMBL" id="MASU01000026">
    <property type="protein sequence ID" value="PXY17556.1"/>
    <property type="molecule type" value="Genomic_DNA"/>
</dbReference>
<keyword evidence="2 6" id="KW-0349">Heme</keyword>
<comment type="function">
    <text evidence="6">Possible subunit of a heme lyase.</text>
</comment>
<sequence>MRSGRVSQGGLVLAIVALVGLAVGGLLAAGPGTPDRAYELEQRLRCPVCKSVSIAESPAETAEAMRAVVADQVAAGRGDQEIIDYFRARYGDWVLLDPPASGSTLALWMLPVAAVVVGGVALALLRRRPDAVDEVTSQDRIRVRRAVDQVRSRGADGDMP</sequence>
<dbReference type="GO" id="GO:0046872">
    <property type="term" value="F:metal ion binding"/>
    <property type="evidence" value="ECO:0007669"/>
    <property type="project" value="UniProtKB-KW"/>
</dbReference>
<evidence type="ECO:0000313" key="9">
    <source>
        <dbReference type="Proteomes" id="UP000247892"/>
    </source>
</evidence>
<organism evidence="8 9">
    <name type="scientific">Prauserella flavalba</name>
    <dbReference type="NCBI Taxonomy" id="1477506"/>
    <lineage>
        <taxon>Bacteria</taxon>
        <taxon>Bacillati</taxon>
        <taxon>Actinomycetota</taxon>
        <taxon>Actinomycetes</taxon>
        <taxon>Pseudonocardiales</taxon>
        <taxon>Pseudonocardiaceae</taxon>
        <taxon>Prauserella</taxon>
    </lineage>
</organism>
<evidence type="ECO:0000256" key="5">
    <source>
        <dbReference type="ARBA" id="ARBA00023004"/>
    </source>
</evidence>
<reference evidence="8 9" key="1">
    <citation type="submission" date="2016-07" db="EMBL/GenBank/DDBJ databases">
        <title>Draft genome sequence of Prauserella sp. YIM 121212, isolated from alkaline soil.</title>
        <authorList>
            <person name="Ruckert C."/>
            <person name="Albersmeier A."/>
            <person name="Jiang C.-L."/>
            <person name="Jiang Y."/>
            <person name="Kalinowski J."/>
            <person name="Schneider O."/>
            <person name="Winkler A."/>
            <person name="Zotchev S.B."/>
        </authorList>
    </citation>
    <scope>NUCLEOTIDE SEQUENCE [LARGE SCALE GENOMIC DNA]</scope>
    <source>
        <strain evidence="8 9">YIM 121212</strain>
    </source>
</reference>
<evidence type="ECO:0000259" key="7">
    <source>
        <dbReference type="Pfam" id="PF03918"/>
    </source>
</evidence>
<dbReference type="Proteomes" id="UP000247892">
    <property type="component" value="Unassembled WGS sequence"/>
</dbReference>
<dbReference type="OrthoDB" id="9804975at2"/>
<keyword evidence="5 6" id="KW-0408">Iron</keyword>
<keyword evidence="3 6" id="KW-0479">Metal-binding</keyword>
<keyword evidence="9" id="KW-1185">Reference proteome</keyword>
<dbReference type="CDD" id="cd16378">
    <property type="entry name" value="CcmH_N"/>
    <property type="match status" value="1"/>
</dbReference>
<evidence type="ECO:0000256" key="6">
    <source>
        <dbReference type="RuleBase" id="RU364112"/>
    </source>
</evidence>
<evidence type="ECO:0000256" key="1">
    <source>
        <dbReference type="ARBA" id="ARBA00010342"/>
    </source>
</evidence>
<feature type="transmembrane region" description="Helical" evidence="6">
    <location>
        <begin position="105"/>
        <end position="125"/>
    </location>
</feature>
<comment type="similarity">
    <text evidence="1 6">Belongs to the CcmH/CycL/Ccl2/NrfF family.</text>
</comment>
<feature type="domain" description="CcmH/CycL/Ccl2/NrfF N-terminal" evidence="7">
    <location>
        <begin position="31"/>
        <end position="140"/>
    </location>
</feature>
<accession>A0A318L9B6</accession>
<keyword evidence="6" id="KW-0812">Transmembrane</keyword>
<dbReference type="AlphaFoldDB" id="A0A318L9B6"/>
<dbReference type="PANTHER" id="PTHR47870">
    <property type="entry name" value="CYTOCHROME C-TYPE BIOGENESIS PROTEIN CCMH"/>
    <property type="match status" value="1"/>
</dbReference>
<dbReference type="InterPro" id="IPR038297">
    <property type="entry name" value="CcmH/CycL/NrfF/Ccl2_sf"/>
</dbReference>
<dbReference type="GO" id="GO:0005886">
    <property type="term" value="C:plasma membrane"/>
    <property type="evidence" value="ECO:0007669"/>
    <property type="project" value="TreeGrafter"/>
</dbReference>
<dbReference type="Gene3D" id="1.10.8.640">
    <property type="entry name" value="Cytochrome C biogenesis protein"/>
    <property type="match status" value="1"/>
</dbReference>
<gene>
    <name evidence="8" type="ORF">BA062_37350</name>
</gene>
<name>A0A318L9B6_9PSEU</name>
<evidence type="ECO:0000256" key="3">
    <source>
        <dbReference type="ARBA" id="ARBA00022723"/>
    </source>
</evidence>
<proteinExistence type="inferred from homology"/>